<organism evidence="7 8">
    <name type="scientific">Paragonimus westermani</name>
    <dbReference type="NCBI Taxonomy" id="34504"/>
    <lineage>
        <taxon>Eukaryota</taxon>
        <taxon>Metazoa</taxon>
        <taxon>Spiralia</taxon>
        <taxon>Lophotrochozoa</taxon>
        <taxon>Platyhelminthes</taxon>
        <taxon>Trematoda</taxon>
        <taxon>Digenea</taxon>
        <taxon>Plagiorchiida</taxon>
        <taxon>Troglotremata</taxon>
        <taxon>Troglotrematidae</taxon>
        <taxon>Paragonimus</taxon>
    </lineage>
</organism>
<name>A0A8T0DKW7_9TREM</name>
<evidence type="ECO:0000256" key="3">
    <source>
        <dbReference type="ARBA" id="ARBA00022679"/>
    </source>
</evidence>
<keyword evidence="8" id="KW-1185">Reference proteome</keyword>
<evidence type="ECO:0000256" key="2">
    <source>
        <dbReference type="ARBA" id="ARBA00012120"/>
    </source>
</evidence>
<dbReference type="InterPro" id="IPR016064">
    <property type="entry name" value="NAD/diacylglycerol_kinase_sf"/>
</dbReference>
<evidence type="ECO:0000313" key="7">
    <source>
        <dbReference type="EMBL" id="KAF8567371.1"/>
    </source>
</evidence>
<dbReference type="InterPro" id="IPR017437">
    <property type="entry name" value="ATP-NAD_kinase_PpnK-typ_C"/>
</dbReference>
<dbReference type="GO" id="GO:0006741">
    <property type="term" value="P:NADP+ biosynthetic process"/>
    <property type="evidence" value="ECO:0007669"/>
    <property type="project" value="InterPro"/>
</dbReference>
<comment type="similarity">
    <text evidence="1">Belongs to the NAD kinase family.</text>
</comment>
<evidence type="ECO:0000313" key="8">
    <source>
        <dbReference type="Proteomes" id="UP000699462"/>
    </source>
</evidence>
<keyword evidence="4" id="KW-0418">Kinase</keyword>
<dbReference type="Gene3D" id="2.60.200.30">
    <property type="entry name" value="Probable inorganic polyphosphate/atp-NAD kinase, domain 2"/>
    <property type="match status" value="1"/>
</dbReference>
<dbReference type="AlphaFoldDB" id="A0A8T0DKW7"/>
<keyword evidence="5" id="KW-0521">NADP</keyword>
<comment type="caution">
    <text evidence="7">The sequence shown here is derived from an EMBL/GenBank/DDBJ whole genome shotgun (WGS) entry which is preliminary data.</text>
</comment>
<dbReference type="InterPro" id="IPR017438">
    <property type="entry name" value="ATP-NAD_kinase_N"/>
</dbReference>
<dbReference type="EMBL" id="JTDF01003923">
    <property type="protein sequence ID" value="KAF8567371.1"/>
    <property type="molecule type" value="Genomic_DNA"/>
</dbReference>
<evidence type="ECO:0000256" key="6">
    <source>
        <dbReference type="ARBA" id="ARBA00023027"/>
    </source>
</evidence>
<dbReference type="InterPro" id="IPR002504">
    <property type="entry name" value="NADK"/>
</dbReference>
<evidence type="ECO:0000256" key="5">
    <source>
        <dbReference type="ARBA" id="ARBA00022857"/>
    </source>
</evidence>
<dbReference type="Proteomes" id="UP000699462">
    <property type="component" value="Unassembled WGS sequence"/>
</dbReference>
<proteinExistence type="inferred from homology"/>
<keyword evidence="6" id="KW-0520">NAD</keyword>
<dbReference type="GO" id="GO:0019674">
    <property type="term" value="P:NAD+ metabolic process"/>
    <property type="evidence" value="ECO:0007669"/>
    <property type="project" value="InterPro"/>
</dbReference>
<dbReference type="SUPFAM" id="SSF111331">
    <property type="entry name" value="NAD kinase/diacylglycerol kinase-like"/>
    <property type="match status" value="1"/>
</dbReference>
<evidence type="ECO:0000256" key="1">
    <source>
        <dbReference type="ARBA" id="ARBA00010995"/>
    </source>
</evidence>
<sequence>MFLILQNLDFDTFILRGLEVHLVDRSTYTNDAIAWADVIFTAGGDGTFLLGASKIRHRNIPIIGLNTDPNYSVGFLCLPRWCTKNLPKAIDLVLSGTFNYFWRNRIRVSIYHHRDQPLKMGFLDKRKPGVGDSWLSAEHTANSLSSPGVIDMPLIPADLWNNISCTVLPIAALNEVFIGEALSARVSHYEICIDHRTSLRQKSSGVTIATGTGSTSWYRNIIALSPETVAKLLRVADSVHPPSYRKGDEVLQQQFANANFTGSSPSLTSHREIRADPLGVPSSEEFACAVAEQFNASIQFDPTDPRMAFVVRDPVCNAVFHVDRPHGMASNVQIRSLMLDAHLVFDGGCIFPLQYGSVAEFSIHPCDALCCVSLLDPG</sequence>
<accession>A0A8T0DKW7</accession>
<dbReference type="EC" id="2.7.1.23" evidence="2"/>
<dbReference type="Gene3D" id="3.40.50.10330">
    <property type="entry name" value="Probable inorganic polyphosphate/atp-NAD kinase, domain 1"/>
    <property type="match status" value="1"/>
</dbReference>
<evidence type="ECO:0000256" key="4">
    <source>
        <dbReference type="ARBA" id="ARBA00022777"/>
    </source>
</evidence>
<protein>
    <recommendedName>
        <fullName evidence="2">NAD(+) kinase</fullName>
        <ecNumber evidence="2">2.7.1.23</ecNumber>
    </recommendedName>
</protein>
<dbReference type="OrthoDB" id="185618at2759"/>
<dbReference type="GO" id="GO:0005739">
    <property type="term" value="C:mitochondrion"/>
    <property type="evidence" value="ECO:0007669"/>
    <property type="project" value="TreeGrafter"/>
</dbReference>
<dbReference type="GO" id="GO:0003951">
    <property type="term" value="F:NAD+ kinase activity"/>
    <property type="evidence" value="ECO:0007669"/>
    <property type="project" value="UniProtKB-EC"/>
</dbReference>
<keyword evidence="3" id="KW-0808">Transferase</keyword>
<gene>
    <name evidence="7" type="ORF">P879_04761</name>
</gene>
<dbReference type="PANTHER" id="PTHR13158">
    <property type="match status" value="1"/>
</dbReference>
<dbReference type="PANTHER" id="PTHR13158:SF5">
    <property type="entry name" value="NAD KINASE 2, MITOCHONDRIAL"/>
    <property type="match status" value="1"/>
</dbReference>
<dbReference type="Pfam" id="PF01513">
    <property type="entry name" value="NAD_kinase"/>
    <property type="match status" value="1"/>
</dbReference>
<reference evidence="7 8" key="1">
    <citation type="submission" date="2019-07" db="EMBL/GenBank/DDBJ databases">
        <title>Annotation for the trematode Paragonimus westermani.</title>
        <authorList>
            <person name="Choi Y.-J."/>
        </authorList>
    </citation>
    <scope>NUCLEOTIDE SEQUENCE [LARGE SCALE GENOMIC DNA]</scope>
    <source>
        <strain evidence="7">180907_Pwestermani</strain>
    </source>
</reference>